<feature type="transmembrane region" description="Helical" evidence="2">
    <location>
        <begin position="33"/>
        <end position="54"/>
    </location>
</feature>
<dbReference type="SUPFAM" id="SSF110997">
    <property type="entry name" value="Sporulation related repeat"/>
    <property type="match status" value="1"/>
</dbReference>
<evidence type="ECO:0000313" key="5">
    <source>
        <dbReference type="Proteomes" id="UP000292445"/>
    </source>
</evidence>
<dbReference type="Proteomes" id="UP000292445">
    <property type="component" value="Unassembled WGS sequence"/>
</dbReference>
<dbReference type="Pfam" id="PF05036">
    <property type="entry name" value="SPOR"/>
    <property type="match status" value="1"/>
</dbReference>
<feature type="compositionally biased region" description="Low complexity" evidence="1">
    <location>
        <begin position="94"/>
        <end position="108"/>
    </location>
</feature>
<evidence type="ECO:0000313" key="4">
    <source>
        <dbReference type="EMBL" id="RZS85233.1"/>
    </source>
</evidence>
<dbReference type="RefSeq" id="WP_242621348.1">
    <property type="nucleotide sequence ID" value="NZ_SGXC01000001.1"/>
</dbReference>
<gene>
    <name evidence="4" type="ORF">EV675_1256</name>
</gene>
<accession>A0A4Q7NJU2</accession>
<comment type="caution">
    <text evidence="4">The sequence shown here is derived from an EMBL/GenBank/DDBJ whole genome shotgun (WGS) entry which is preliminary data.</text>
</comment>
<keyword evidence="2" id="KW-0812">Transmembrane</keyword>
<sequence>MASTAKTKPARGGKQGSANQRQAAPKRAVGGTMFGLMAGLLVGLLVAVLVAFYITKAPVPFVSKGTRPPAAPAQPPDPANAPDPNRSLYGKDGPAGAPSASGPSATQPAPAPVPQATRDPLGDFLASQNVDKTKKGAQPSAPQAAAPSPAPGAAAGASGTYFLQVGAYRVIEDAEALKAKLAFMGFEARLETADVAAGTVHRVRVGPFTRLDDMNRTRARLAENGIEAAVVKK</sequence>
<dbReference type="Gene3D" id="3.30.70.1070">
    <property type="entry name" value="Sporulation related repeat"/>
    <property type="match status" value="1"/>
</dbReference>
<keyword evidence="5" id="KW-1185">Reference proteome</keyword>
<feature type="region of interest" description="Disordered" evidence="1">
    <location>
        <begin position="1"/>
        <end position="24"/>
    </location>
</feature>
<dbReference type="GO" id="GO:0042834">
    <property type="term" value="F:peptidoglycan binding"/>
    <property type="evidence" value="ECO:0007669"/>
    <property type="project" value="InterPro"/>
</dbReference>
<evidence type="ECO:0000259" key="3">
    <source>
        <dbReference type="PROSITE" id="PS51724"/>
    </source>
</evidence>
<proteinExistence type="predicted"/>
<dbReference type="AlphaFoldDB" id="A0A4Q7NJU2"/>
<dbReference type="PANTHER" id="PTHR38687">
    <property type="entry name" value="CELL DIVISION PROTEIN DEDD-RELATED"/>
    <property type="match status" value="1"/>
</dbReference>
<dbReference type="GO" id="GO:0030428">
    <property type="term" value="C:cell septum"/>
    <property type="evidence" value="ECO:0007669"/>
    <property type="project" value="TreeGrafter"/>
</dbReference>
<dbReference type="InterPro" id="IPR007730">
    <property type="entry name" value="SPOR-like_dom"/>
</dbReference>
<dbReference type="InterPro" id="IPR052521">
    <property type="entry name" value="Cell_div_SPOR-domain"/>
</dbReference>
<feature type="compositionally biased region" description="Pro residues" evidence="1">
    <location>
        <begin position="69"/>
        <end position="81"/>
    </location>
</feature>
<feature type="region of interest" description="Disordered" evidence="1">
    <location>
        <begin position="63"/>
        <end position="156"/>
    </location>
</feature>
<evidence type="ECO:0000256" key="1">
    <source>
        <dbReference type="SAM" id="MobiDB-lite"/>
    </source>
</evidence>
<protein>
    <submittedName>
        <fullName evidence="4">Cell division protein FtsN</fullName>
    </submittedName>
</protein>
<dbReference type="GO" id="GO:0032153">
    <property type="term" value="C:cell division site"/>
    <property type="evidence" value="ECO:0007669"/>
    <property type="project" value="TreeGrafter"/>
</dbReference>
<name>A0A4Q7NJU2_9BURK</name>
<reference evidence="4 5" key="1">
    <citation type="submission" date="2019-02" db="EMBL/GenBank/DDBJ databases">
        <title>Genomic Encyclopedia of Type Strains, Phase IV (KMG-IV): sequencing the most valuable type-strain genomes for metagenomic binning, comparative biology and taxonomic classification.</title>
        <authorList>
            <person name="Goeker M."/>
        </authorList>
    </citation>
    <scope>NUCLEOTIDE SEQUENCE [LARGE SCALE GENOMIC DNA]</scope>
    <source>
        <strain evidence="4 5">K24</strain>
    </source>
</reference>
<dbReference type="InterPro" id="IPR036680">
    <property type="entry name" value="SPOR-like_sf"/>
</dbReference>
<feature type="domain" description="SPOR" evidence="3">
    <location>
        <begin position="155"/>
        <end position="233"/>
    </location>
</feature>
<dbReference type="PROSITE" id="PS51724">
    <property type="entry name" value="SPOR"/>
    <property type="match status" value="1"/>
</dbReference>
<dbReference type="GO" id="GO:0032506">
    <property type="term" value="P:cytokinetic process"/>
    <property type="evidence" value="ECO:0007669"/>
    <property type="project" value="TreeGrafter"/>
</dbReference>
<evidence type="ECO:0000256" key="2">
    <source>
        <dbReference type="SAM" id="Phobius"/>
    </source>
</evidence>
<dbReference type="PANTHER" id="PTHR38687:SF1">
    <property type="entry name" value="CELL DIVISION PROTEIN DEDD"/>
    <property type="match status" value="1"/>
</dbReference>
<organism evidence="4 5">
    <name type="scientific">Pigmentiphaga kullae</name>
    <dbReference type="NCBI Taxonomy" id="151784"/>
    <lineage>
        <taxon>Bacteria</taxon>
        <taxon>Pseudomonadati</taxon>
        <taxon>Pseudomonadota</taxon>
        <taxon>Betaproteobacteria</taxon>
        <taxon>Burkholderiales</taxon>
        <taxon>Alcaligenaceae</taxon>
        <taxon>Pigmentiphaga</taxon>
    </lineage>
</organism>
<feature type="compositionally biased region" description="Low complexity" evidence="1">
    <location>
        <begin position="136"/>
        <end position="156"/>
    </location>
</feature>
<keyword evidence="4" id="KW-0132">Cell division</keyword>
<dbReference type="EMBL" id="SGXC01000001">
    <property type="protein sequence ID" value="RZS85233.1"/>
    <property type="molecule type" value="Genomic_DNA"/>
</dbReference>
<keyword evidence="2" id="KW-0472">Membrane</keyword>
<keyword evidence="2" id="KW-1133">Transmembrane helix</keyword>
<keyword evidence="4" id="KW-0131">Cell cycle</keyword>